<organism evidence="1 2">
    <name type="scientific">Turnera subulata</name>
    <dbReference type="NCBI Taxonomy" id="218843"/>
    <lineage>
        <taxon>Eukaryota</taxon>
        <taxon>Viridiplantae</taxon>
        <taxon>Streptophyta</taxon>
        <taxon>Embryophyta</taxon>
        <taxon>Tracheophyta</taxon>
        <taxon>Spermatophyta</taxon>
        <taxon>Magnoliopsida</taxon>
        <taxon>eudicotyledons</taxon>
        <taxon>Gunneridae</taxon>
        <taxon>Pentapetalae</taxon>
        <taxon>rosids</taxon>
        <taxon>fabids</taxon>
        <taxon>Malpighiales</taxon>
        <taxon>Passifloraceae</taxon>
        <taxon>Turnera</taxon>
    </lineage>
</organism>
<name>A0A9Q0GAL7_9ROSI</name>
<keyword evidence="2" id="KW-1185">Reference proteome</keyword>
<protein>
    <submittedName>
        <fullName evidence="1">Uncharacterized protein</fullName>
    </submittedName>
</protein>
<accession>A0A9Q0GAL7</accession>
<dbReference type="AlphaFoldDB" id="A0A9Q0GAL7"/>
<dbReference type="Proteomes" id="UP001141552">
    <property type="component" value="Unassembled WGS sequence"/>
</dbReference>
<dbReference type="EMBL" id="JAKUCV010001413">
    <property type="protein sequence ID" value="KAJ4846505.1"/>
    <property type="molecule type" value="Genomic_DNA"/>
</dbReference>
<gene>
    <name evidence="1" type="ORF">Tsubulata_004032</name>
</gene>
<sequence length="161" mass="18299">ESVSLQGHEQSLNCLVFYPGGPCSVAHSGCIQEVDFAVYWRRLFDMEADMKCFGKQKIAMQKDGDDKLVMILEHQVELVLEDQTKEFTNWVCLETHCASASFGFNAEAHLKQFEERIMNFHIEKKGKLGHGIICKELQNYIFDPGGDKAIEIWNCVMAGSF</sequence>
<reference evidence="1" key="2">
    <citation type="journal article" date="2023" name="Plants (Basel)">
        <title>Annotation of the Turnera subulata (Passifloraceae) Draft Genome Reveals the S-Locus Evolved after the Divergence of Turneroideae from Passifloroideae in a Stepwise Manner.</title>
        <authorList>
            <person name="Henning P.M."/>
            <person name="Roalson E.H."/>
            <person name="Mir W."/>
            <person name="McCubbin A.G."/>
            <person name="Shore J.S."/>
        </authorList>
    </citation>
    <scope>NUCLEOTIDE SEQUENCE</scope>
    <source>
        <strain evidence="1">F60SS</strain>
    </source>
</reference>
<evidence type="ECO:0000313" key="2">
    <source>
        <dbReference type="Proteomes" id="UP001141552"/>
    </source>
</evidence>
<feature type="non-terminal residue" evidence="1">
    <location>
        <position position="1"/>
    </location>
</feature>
<reference evidence="1" key="1">
    <citation type="submission" date="2022-02" db="EMBL/GenBank/DDBJ databases">
        <authorList>
            <person name="Henning P.M."/>
            <person name="McCubbin A.G."/>
            <person name="Shore J.S."/>
        </authorList>
    </citation>
    <scope>NUCLEOTIDE SEQUENCE</scope>
    <source>
        <strain evidence="1">F60SS</strain>
        <tissue evidence="1">Leaves</tissue>
    </source>
</reference>
<proteinExistence type="predicted"/>
<evidence type="ECO:0000313" key="1">
    <source>
        <dbReference type="EMBL" id="KAJ4846505.1"/>
    </source>
</evidence>
<comment type="caution">
    <text evidence="1">The sequence shown here is derived from an EMBL/GenBank/DDBJ whole genome shotgun (WGS) entry which is preliminary data.</text>
</comment>